<evidence type="ECO:0000256" key="3">
    <source>
        <dbReference type="SAM" id="Phobius"/>
    </source>
</evidence>
<dbReference type="EMBL" id="CAID01000010">
    <property type="protein sequence ID" value="CEF99450.1"/>
    <property type="molecule type" value="Genomic_DNA"/>
</dbReference>
<reference evidence="5" key="3">
    <citation type="submission" date="2017-04" db="EMBL/GenBank/DDBJ databases">
        <title>Population genomics of picophytoplankton unveils novel chromosome hypervariability.</title>
        <authorList>
            <consortium name="DOE Joint Genome Institute"/>
            <person name="Blanc-Mathieu R."/>
            <person name="Krasovec M."/>
            <person name="Hebrard M."/>
            <person name="Yau S."/>
            <person name="Desgranges E."/>
            <person name="Martin J."/>
            <person name="Schackwitz W."/>
            <person name="Kuo A."/>
            <person name="Salin G."/>
            <person name="Donnadieu C."/>
            <person name="Desdevises Y."/>
            <person name="Sanchez-Ferandin S."/>
            <person name="Moreau H."/>
            <person name="Rivals E."/>
            <person name="Grigoriev I.V."/>
            <person name="Grimsley N."/>
            <person name="Eyre-Walker A."/>
            <person name="Piganeau G."/>
        </authorList>
    </citation>
    <scope>NUCLEOTIDE SEQUENCE [LARGE SCALE GENOMIC DNA]</scope>
    <source>
        <strain evidence="5">RCC 1115</strain>
    </source>
</reference>
<dbReference type="InParanoid" id="A0A090M5D7"/>
<accession>A0A090M5D7</accession>
<dbReference type="GO" id="GO:0004550">
    <property type="term" value="F:nucleoside diphosphate kinase activity"/>
    <property type="evidence" value="ECO:0007669"/>
    <property type="project" value="UniProtKB-EC"/>
</dbReference>
<dbReference type="SUPFAM" id="SSF54919">
    <property type="entry name" value="Nucleoside diphosphate kinase, NDK"/>
    <property type="match status" value="1"/>
</dbReference>
<evidence type="ECO:0000256" key="1">
    <source>
        <dbReference type="ARBA" id="ARBA00000082"/>
    </source>
</evidence>
<accession>A0A1Y5I139</accession>
<proteinExistence type="predicted"/>
<dbReference type="STRING" id="70448.A0A090M5D7"/>
<accession>A0A454Y371</accession>
<dbReference type="OrthoDB" id="2162449at2759"/>
<evidence type="ECO:0000313" key="6">
    <source>
        <dbReference type="Proteomes" id="UP000009170"/>
    </source>
</evidence>
<dbReference type="EMBL" id="KZ155832">
    <property type="protein sequence ID" value="OUS43229.1"/>
    <property type="molecule type" value="Genomic_DNA"/>
</dbReference>
<comment type="catalytic activity">
    <reaction evidence="2">
        <text>a ribonucleoside 5'-diphosphate + ATP = a ribonucleoside 5'-triphosphate + ADP</text>
        <dbReference type="Rhea" id="RHEA:18113"/>
        <dbReference type="ChEBI" id="CHEBI:30616"/>
        <dbReference type="ChEBI" id="CHEBI:57930"/>
        <dbReference type="ChEBI" id="CHEBI:61557"/>
        <dbReference type="ChEBI" id="CHEBI:456216"/>
        <dbReference type="EC" id="2.7.4.6"/>
    </reaction>
</comment>
<keyword evidence="6" id="KW-1185">Reference proteome</keyword>
<evidence type="ECO:0000313" key="5">
    <source>
        <dbReference type="EMBL" id="OUS43229.1"/>
    </source>
</evidence>
<evidence type="ECO:0000256" key="2">
    <source>
        <dbReference type="ARBA" id="ARBA00000937"/>
    </source>
</evidence>
<keyword evidence="4" id="KW-0808">Transferase</keyword>
<feature type="transmembrane region" description="Helical" evidence="3">
    <location>
        <begin position="310"/>
        <end position="327"/>
    </location>
</feature>
<dbReference type="Proteomes" id="UP000009170">
    <property type="component" value="Unassembled WGS sequence"/>
</dbReference>
<keyword evidence="3" id="KW-0472">Membrane</keyword>
<comment type="catalytic activity">
    <reaction evidence="1">
        <text>a 2'-deoxyribonucleoside 5'-diphosphate + ATP = a 2'-deoxyribonucleoside 5'-triphosphate + ADP</text>
        <dbReference type="Rhea" id="RHEA:44640"/>
        <dbReference type="ChEBI" id="CHEBI:30616"/>
        <dbReference type="ChEBI" id="CHEBI:61560"/>
        <dbReference type="ChEBI" id="CHEBI:73316"/>
        <dbReference type="ChEBI" id="CHEBI:456216"/>
        <dbReference type="EC" id="2.7.4.6"/>
    </reaction>
</comment>
<organism evidence="4 6">
    <name type="scientific">Ostreococcus tauri</name>
    <name type="common">Marine green alga</name>
    <dbReference type="NCBI Taxonomy" id="70448"/>
    <lineage>
        <taxon>Eukaryota</taxon>
        <taxon>Viridiplantae</taxon>
        <taxon>Chlorophyta</taxon>
        <taxon>Mamiellophyceae</taxon>
        <taxon>Mamiellales</taxon>
        <taxon>Bathycoccaceae</taxon>
        <taxon>Ostreococcus</taxon>
    </lineage>
</organism>
<dbReference type="InterPro" id="IPR036850">
    <property type="entry name" value="NDK-like_dom_sf"/>
</dbReference>
<keyword evidence="3" id="KW-1133">Transmembrane helix</keyword>
<dbReference type="Gene3D" id="3.30.70.141">
    <property type="entry name" value="Nucleoside diphosphate kinase-like domain"/>
    <property type="match status" value="1"/>
</dbReference>
<dbReference type="Proteomes" id="UP000195557">
    <property type="component" value="Unassembled WGS sequence"/>
</dbReference>
<sequence length="333" mass="36763">MVLNQAFVFVKPHAVTEKTLDLVSQTLSKRGCAITREGEVSAERIDDERLVDRHYYAIASKATLVEAENLSVPNDKFRKAYGVEWSDVCAKGLAMNSKKACEKWKMTPTQLDQVWQQAKQDGKMTKLGGGFYCAKIKDCYVFNGFYMTMRSKFVKPGTCIHYYVVEWDSAKMSWEEFRGELLGPTEPSKAPETSLRGIIYNDWEALGLKMQPTTGENGVHASASPFEACAEMNNWLGMPFAETAFGAALLDAGISEDSVKAWSIDPQVTYGVPSMRITGSLFDALEDADADKCGALCEMIHAETARMKDGMRVVAAGVLGAVIGFLLPKNGRR</sequence>
<keyword evidence="4" id="KW-0418">Kinase</keyword>
<evidence type="ECO:0000313" key="4">
    <source>
        <dbReference type="EMBL" id="CEF99450.1"/>
    </source>
</evidence>
<reference evidence="4 6" key="1">
    <citation type="journal article" date="2006" name="Proc. Natl. Acad. Sci. U.S.A.">
        <title>Genome analysis of the smallest free-living eukaryote Ostreococcus tauri unveils many unique features.</title>
        <authorList>
            <person name="Derelle E."/>
            <person name="Ferraz C."/>
            <person name="Rombauts S."/>
            <person name="Rouze P."/>
            <person name="Worden A.Z."/>
            <person name="Robbens S."/>
            <person name="Partensky F."/>
            <person name="Degroeve S."/>
            <person name="Echeynie S."/>
            <person name="Cooke R."/>
            <person name="Saeys Y."/>
            <person name="Wuyts J."/>
            <person name="Jabbari K."/>
            <person name="Bowler C."/>
            <person name="Panaud O."/>
            <person name="Piegu B."/>
            <person name="Ball S.G."/>
            <person name="Ral J.-P."/>
            <person name="Bouget F.-Y."/>
            <person name="Piganeau G."/>
            <person name="De Baets B."/>
            <person name="Picard A."/>
            <person name="Delseny M."/>
            <person name="Demaille J."/>
            <person name="Van de Peer Y."/>
            <person name="Moreau H."/>
        </authorList>
    </citation>
    <scope>NUCLEOTIDE SEQUENCE [LARGE SCALE GENOMIC DNA]</scope>
    <source>
        <strain evidence="4 6">OTTH0595</strain>
    </source>
</reference>
<gene>
    <name evidence="5" type="ORF">BE221DRAFT_200273</name>
    <name evidence="4" type="ORF">OT_ostta10g02850</name>
</gene>
<reference evidence="4" key="2">
    <citation type="journal article" date="2014" name="BMC Genomics">
        <title>An improved genome of the model marine alga Ostreococcus tauri unfolds by assessing Illumina de novo assemblies.</title>
        <authorList>
            <person name="Blanc-Mathieu R."/>
            <person name="Verhelst B."/>
            <person name="Derelle E."/>
            <person name="Rombauts S."/>
            <person name="Bouget F.Y."/>
            <person name="Carre I."/>
            <person name="Chateau A."/>
            <person name="Eyre-Walker A."/>
            <person name="Grimsley N."/>
            <person name="Moreau H."/>
            <person name="Piegu B."/>
            <person name="Rivals E."/>
            <person name="Schackwitz W."/>
            <person name="Van de Peer Y."/>
            <person name="Piganeau G."/>
        </authorList>
    </citation>
    <scope>NUCLEOTIDE SEQUENCE</scope>
    <source>
        <strain evidence="4">RCC4221</strain>
    </source>
</reference>
<protein>
    <submittedName>
        <fullName evidence="4">Nucleoside diphosphate kinase</fullName>
    </submittedName>
</protein>
<name>A0A090M5D7_OSTTA</name>
<keyword evidence="3" id="KW-0812">Transmembrane</keyword>
<dbReference type="AlphaFoldDB" id="A0A090M5D7"/>